<name>A0ABW1F4A4_9ACTN</name>
<dbReference type="PANTHER" id="PTHR32305:SF17">
    <property type="entry name" value="TRNA NUCLEASE WAPA"/>
    <property type="match status" value="1"/>
</dbReference>
<dbReference type="PROSITE" id="PS50818">
    <property type="entry name" value="INTEIN_C_TER"/>
    <property type="match status" value="1"/>
</dbReference>
<dbReference type="InterPro" id="IPR050708">
    <property type="entry name" value="T6SS_VgrG/RHS"/>
</dbReference>
<dbReference type="Pfam" id="PF07591">
    <property type="entry name" value="PT-HINT"/>
    <property type="match status" value="1"/>
</dbReference>
<evidence type="ECO:0000259" key="2">
    <source>
        <dbReference type="SMART" id="SM00306"/>
    </source>
</evidence>
<dbReference type="RefSeq" id="WP_345328242.1">
    <property type="nucleotide sequence ID" value="NZ_BAAAVH010000016.1"/>
</dbReference>
<dbReference type="Pfam" id="PF05593">
    <property type="entry name" value="RHS_repeat"/>
    <property type="match status" value="1"/>
</dbReference>
<dbReference type="PANTHER" id="PTHR32305">
    <property type="match status" value="1"/>
</dbReference>
<dbReference type="Pfam" id="PF18431">
    <property type="entry name" value="RNAse_A_bac"/>
    <property type="match status" value="1"/>
</dbReference>
<accession>A0ABW1F4A4</accession>
<dbReference type="InterPro" id="IPR003587">
    <property type="entry name" value="Hint_dom_N"/>
</dbReference>
<feature type="region of interest" description="Disordered" evidence="1">
    <location>
        <begin position="188"/>
        <end position="231"/>
    </location>
</feature>
<feature type="compositionally biased region" description="Polar residues" evidence="1">
    <location>
        <begin position="221"/>
        <end position="231"/>
    </location>
</feature>
<sequence>MTGAVVPPAAAWTFPEPKGKIWTPPNTPLGGATASVEGHDVRPPGTGPIGRSTDWKPQPQAPVVTGTETVTVGPDSAEAKAARAATGGASPASGGLSGSKAGNLAVQIAPGSGNGESAHTVTVQVVGEDKGKAAGVTTPLVTLTDAGTAPVADGRTASVTLDLKALRASGWSDRAAIVSLPACALSTPERPECRTRTPLPSRLGSDGKTTVDVTLPPATASPDSGTSQSGGTVKASFTAVGGQASAAAGSASAPLVLAAEPSASGAGGTYTATPLSPSAAWSAGSNAGNFTHTYPIQAPPALGGAAPSISLGYNSAAVDGRTSATNSQSSWIGDGWSYEPGFIERSYQNCGKAGITGSADQCWGGQNATLSLGARSGTLVRDDASGAWHLQGDDGSKVEQLTGAPKAAGDVDYRDMEYWRITTPDGVEYYFGRNHLPGGNGSDPAANSVLTTPVYSPKNGDPCYNSAAGNGSWCQMAWRWQLDYIVDTRGNLTTYKYATEGNKYNRGGGQNRGNGSLADYQRAGYLREIGYGQRLDEQKAANGGLNPAAKITFRTEERCKSSGAITCAEDQRTAANADAWPDVPIDQICTGAGTCTNNAPTYFTTKRLTAITTQVLVNGAYRDVDTWALSQSLADPGDGTKRTLQLDSIQRTASNGKSPSTLPPVSFTYVMMANRVDGLVPASPMFMRPRLQNITTETGGGINVHYTEPECSRVNNHMPASEDNNSMACMPVKWYLPGQSSPDPVNDWFNKPLVRSVTEQDLVSPSVGKTTEYTYNGGAAWHRNDAEFTDPKTRTWDNFRGYQSVTTTTGSGWASEAPKTQQTVTYLRGMDGDYLANGSQRSVQVSSPLGGTVTDSDWMNGRTVAAEVFDKAGGTVQAVSGNTYNGQQITATHSQSAGSPKIYARYSDSQTTGISKAKLADGSWRTATNSTTTDPAHGNRVIQVADKGDGTAATPETCTTTAYATSTNPQLLTLVSEQSTIQGPCGTAPTPANTLSGSRTLFDGKPFGQAGAGNPTGVQILDHYDGSGKPVYTLAGTASFDVYGRSTLTATTDGSTYDGAGNQLTGATVAPAVTTVAFTPSNGALPTQTSSTGPMGSGWVTTATLDPGRASTLTSTDLNGRVTTMEYDAFGRLTAAWAPDRPTAQKPSQRFTYAVNGTSAPSTIMSEAIEEGGQTYSAKVDILDGLGRPRQTQQTSSALPTGRLITDTVYDTHGWVIKTSAPYYEKTTFPNGTIFAPAADGQVPAQTWNTYDGQGRVVRAEFRSYGNLQWATTTAYPGADRVDVSPPAGATPTSTITDARGRTTAAWQYRTATTTGNPADADVTTYRFTAAGLPAGHTDSSGNTWSYGYDLRGRKTSATDPDTGTTTTFYDANSRIDHTSDAKGNTLAYTYDLLGRRTGLYKGSVTPANQLAAWTFDTLAKGQPTSSTRYVGGAGGAAYTKAITGYDTAYRPRGTSVTIPAAEGALAGTYTVKNTYSAVLGLLKEMRIPAAGGLPAETIGYAYTDTGLPTTVDSNYTQQIVAKRDYDALGRVTRTTVGDYGSQVVSTQQYDWATGRVVNSFLDRQNGTVSADQTSYTYTASGRITSVTDLQDARDRDLQCFTYDHLGRLTNAWTDTGTTYTTADWTDSSGTIHGTGSSTTVPGIGGCTNAGGPAITGPGGRTVGGPAPYWNTYSYDATGNRTGLVQHDITGDTSKDITTTQTFGANKSVNTPTNAPNTGGGTGGPHALFTSTSVSPAGTKAVSYQYDAKGNTTAITDTGGTTTLTWNGEDKLESLARTGQDGATTYLYDADGNQLIRRNPGKTTLNLATDELTLDTASGSMSNVRSIGASGGLTYTRVTTPIGGGTVLIQAADPHGTNGAQISTDAAMTVTRRLTDPFGNPRGTQPAASAWAGTKGFVGGTKDDTTGLTNLGARQYDPATGRFISPDPILDPADPQQWNGYAYSENDPVNSSDPSGLKSEECGTLYQCGSAGTITMSNAAETTDKYVSGDAQHRYYEQNLAATLYPSQQRDWISKQVHKNLSSMWGYKPLKKSLTEKLTEIADTLSYIPGPVGTAGDVASVGLNIYQGNWEDAIYSGIGLVPIGGDTIKASRQIKKAGDLKTDKADDMLGLGASCLIPGKKDSFPPNTLVLMADGSTKKIGDVQPGDTVLAADPQTDTTLGQPVTAKIVTPDDAEFTELTISDTTSTADTPLVSTAHHPYWDETTHRWTPAKDIAVGDHLLTTSGTTITVHSIRTYSTNPQEAHNLTVANLHTYYVLAGNTPVLVHNCNDLVADDARFPAAHALGEHVNITDQQLVQMAQSSGVKSRFVDLQTAQQVVDYGIAGNQKRISNWLRGGGVGPLEIKGNFGANNPIGVRADVSGSIVPTGNAYTIVLQRAAGHPGGYYVSTAYPR</sequence>
<dbReference type="InterPro" id="IPR006530">
    <property type="entry name" value="YD"/>
</dbReference>
<dbReference type="InterPro" id="IPR022385">
    <property type="entry name" value="Rhs_assc_core"/>
</dbReference>
<dbReference type="InterPro" id="IPR031325">
    <property type="entry name" value="RHS_repeat"/>
</dbReference>
<dbReference type="CDD" id="cd20684">
    <property type="entry name" value="CdiA-CT_Yk_RNaseA-like"/>
    <property type="match status" value="1"/>
</dbReference>
<reference evidence="4" key="1">
    <citation type="journal article" date="2019" name="Int. J. Syst. Evol. Microbiol.">
        <title>The Global Catalogue of Microorganisms (GCM) 10K type strain sequencing project: providing services to taxonomists for standard genome sequencing and annotation.</title>
        <authorList>
            <consortium name="The Broad Institute Genomics Platform"/>
            <consortium name="The Broad Institute Genome Sequencing Center for Infectious Disease"/>
            <person name="Wu L."/>
            <person name="Ma J."/>
        </authorList>
    </citation>
    <scope>NUCLEOTIDE SEQUENCE [LARGE SCALE GENOMIC DNA]</scope>
    <source>
        <strain evidence="4">CGMCC 4.1469</strain>
    </source>
</reference>
<dbReference type="Gene3D" id="2.180.10.10">
    <property type="entry name" value="RHS repeat-associated core"/>
    <property type="match status" value="2"/>
</dbReference>
<dbReference type="Proteomes" id="UP001596067">
    <property type="component" value="Unassembled WGS sequence"/>
</dbReference>
<dbReference type="NCBIfam" id="TIGR01443">
    <property type="entry name" value="intein_Cterm"/>
    <property type="match status" value="1"/>
</dbReference>
<dbReference type="Gene3D" id="2.170.16.10">
    <property type="entry name" value="Hedgehog/Intein (Hint) domain"/>
    <property type="match status" value="1"/>
</dbReference>
<dbReference type="NCBIfam" id="TIGR01643">
    <property type="entry name" value="YD_repeat_2x"/>
    <property type="match status" value="3"/>
</dbReference>
<dbReference type="SUPFAM" id="SSF51294">
    <property type="entry name" value="Hedgehog/intein (Hint) domain"/>
    <property type="match status" value="1"/>
</dbReference>
<dbReference type="InterPro" id="IPR041436">
    <property type="entry name" value="RNAse_A_bac"/>
</dbReference>
<gene>
    <name evidence="3" type="ORF">ACFP0N_29730</name>
</gene>
<comment type="caution">
    <text evidence="3">The sequence shown here is derived from an EMBL/GenBank/DDBJ whole genome shotgun (WGS) entry which is preliminary data.</text>
</comment>
<dbReference type="InterPro" id="IPR030934">
    <property type="entry name" value="Intein_C"/>
</dbReference>
<feature type="region of interest" description="Disordered" evidence="1">
    <location>
        <begin position="1704"/>
        <end position="1732"/>
    </location>
</feature>
<dbReference type="SMART" id="SM00306">
    <property type="entry name" value="HintN"/>
    <property type="match status" value="1"/>
</dbReference>
<feature type="domain" description="Hint" evidence="2">
    <location>
        <begin position="2121"/>
        <end position="2224"/>
    </location>
</feature>
<organism evidence="3 4">
    <name type="scientific">Kitasatospora aburaviensis</name>
    <dbReference type="NCBI Taxonomy" id="67265"/>
    <lineage>
        <taxon>Bacteria</taxon>
        <taxon>Bacillati</taxon>
        <taxon>Actinomycetota</taxon>
        <taxon>Actinomycetes</taxon>
        <taxon>Kitasatosporales</taxon>
        <taxon>Streptomycetaceae</taxon>
        <taxon>Kitasatospora</taxon>
    </lineage>
</organism>
<feature type="compositionally biased region" description="Low complexity" evidence="1">
    <location>
        <begin position="82"/>
        <end position="99"/>
    </location>
</feature>
<dbReference type="CDD" id="cd00081">
    <property type="entry name" value="Hint"/>
    <property type="match status" value="1"/>
</dbReference>
<evidence type="ECO:0000313" key="4">
    <source>
        <dbReference type="Proteomes" id="UP001596067"/>
    </source>
</evidence>
<evidence type="ECO:0000256" key="1">
    <source>
        <dbReference type="SAM" id="MobiDB-lite"/>
    </source>
</evidence>
<protein>
    <submittedName>
        <fullName evidence="3">Polymorphic toxin-type HINT domain-containing protein</fullName>
    </submittedName>
</protein>
<evidence type="ECO:0000313" key="3">
    <source>
        <dbReference type="EMBL" id="MFC5889157.1"/>
    </source>
</evidence>
<dbReference type="CDD" id="cd20745">
    <property type="entry name" value="FIX_RhsA_AHH_HNH-like"/>
    <property type="match status" value="1"/>
</dbReference>
<proteinExistence type="predicted"/>
<keyword evidence="4" id="KW-1185">Reference proteome</keyword>
<dbReference type="InterPro" id="IPR036844">
    <property type="entry name" value="Hint_dom_sf"/>
</dbReference>
<dbReference type="EMBL" id="JBHSOD010000052">
    <property type="protein sequence ID" value="MFC5889157.1"/>
    <property type="molecule type" value="Genomic_DNA"/>
</dbReference>
<dbReference type="NCBIfam" id="TIGR03696">
    <property type="entry name" value="Rhs_assc_core"/>
    <property type="match status" value="1"/>
</dbReference>
<feature type="region of interest" description="Disordered" evidence="1">
    <location>
        <begin position="1"/>
        <end position="99"/>
    </location>
</feature>
<feature type="compositionally biased region" description="Low complexity" evidence="1">
    <location>
        <begin position="63"/>
        <end position="73"/>
    </location>
</feature>